<dbReference type="InterPro" id="IPR028081">
    <property type="entry name" value="Leu-bd"/>
</dbReference>
<dbReference type="STRING" id="198616.SAMN05216193_101359"/>
<evidence type="ECO:0000256" key="3">
    <source>
        <dbReference type="ARBA" id="ARBA00022723"/>
    </source>
</evidence>
<dbReference type="InterPro" id="IPR036909">
    <property type="entry name" value="Cyt_c-like_dom_sf"/>
</dbReference>
<dbReference type="GO" id="GO:0009055">
    <property type="term" value="F:electron transfer activity"/>
    <property type="evidence" value="ECO:0007669"/>
    <property type="project" value="InterPro"/>
</dbReference>
<feature type="chain" id="PRO_5017211409" evidence="7">
    <location>
        <begin position="22"/>
        <end position="520"/>
    </location>
</feature>
<dbReference type="GO" id="GO:0046872">
    <property type="term" value="F:metal ion binding"/>
    <property type="evidence" value="ECO:0007669"/>
    <property type="project" value="UniProtKB-KW"/>
</dbReference>
<evidence type="ECO:0000313" key="9">
    <source>
        <dbReference type="EMBL" id="SDN16424.1"/>
    </source>
</evidence>
<dbReference type="InterPro" id="IPR009056">
    <property type="entry name" value="Cyt_c-like_dom"/>
</dbReference>
<dbReference type="Pfam" id="PF13458">
    <property type="entry name" value="Peripla_BP_6"/>
    <property type="match status" value="1"/>
</dbReference>
<name>A0A1G9Z589_9PSED</name>
<gene>
    <name evidence="9" type="ORF">SAMN05216193_101359</name>
</gene>
<proteinExistence type="inferred from homology"/>
<evidence type="ECO:0000259" key="8">
    <source>
        <dbReference type="PROSITE" id="PS51007"/>
    </source>
</evidence>
<protein>
    <submittedName>
        <fullName evidence="9">ABC-type branched-chain amino acid transport system, substrate-binding protein</fullName>
    </submittedName>
</protein>
<keyword evidence="3 6" id="KW-0479">Metal-binding</keyword>
<dbReference type="PROSITE" id="PS51007">
    <property type="entry name" value="CYTC"/>
    <property type="match status" value="1"/>
</dbReference>
<dbReference type="Pfam" id="PF00034">
    <property type="entry name" value="Cytochrom_C"/>
    <property type="match status" value="1"/>
</dbReference>
<evidence type="ECO:0000313" key="10">
    <source>
        <dbReference type="Proteomes" id="UP000242957"/>
    </source>
</evidence>
<sequence length="520" mass="54718">MLRPVALLLGAWLAVSGPLAALELTPEEAAGKRVFQQGISASGDEISARVGLGSGMLLPASAVPCASCHGNDGRGRPEGGIRPPDITWQRLTTPYGQTLANGRSYPAYDAAAFGRAIGEGVDPAGNPLDPAMPRFVLSMRDQANLIAYLKRLQDERDPGIEQGVLRIGTLLPSSGPLAGVAETVAGVLNGGIESINEAGGIHGRRLELVVADPGADRLGAEAALRRLLDEEQVFALVAPLAPALGDGLGALLEPRKVPLLGVQSLFGASEDSPMVFEPLPGVREQILVLGNYASSELSRYGSDALVAYPLDDSQESLARNLAERLRGQGWSSVRLQGYRSGGPGAELAQEPVESVFFLGSAADFSGLAESFREAGQTPYLFAASTQVAGALARLPERFNGHLLLAYPFVPGDWTPAGTQALQAIRQRSGLDGRYAVMQVASYCSLMLLSEGLKRAGRDLSREKLVQALEGLQGFATGLTPPLGFGPGQRVGMDGAHVVEVDIVEQRFRPVGPLIRLDTPL</sequence>
<dbReference type="PANTHER" id="PTHR47235">
    <property type="entry name" value="BLR6548 PROTEIN"/>
    <property type="match status" value="1"/>
</dbReference>
<dbReference type="SUPFAM" id="SSF46626">
    <property type="entry name" value="Cytochrome c"/>
    <property type="match status" value="1"/>
</dbReference>
<feature type="signal peptide" evidence="7">
    <location>
        <begin position="1"/>
        <end position="21"/>
    </location>
</feature>
<evidence type="ECO:0000256" key="7">
    <source>
        <dbReference type="SAM" id="SignalP"/>
    </source>
</evidence>
<evidence type="ECO:0000256" key="1">
    <source>
        <dbReference type="ARBA" id="ARBA00010062"/>
    </source>
</evidence>
<accession>A0A1G9Z589</accession>
<evidence type="ECO:0000256" key="5">
    <source>
        <dbReference type="ARBA" id="ARBA00023004"/>
    </source>
</evidence>
<reference evidence="10" key="1">
    <citation type="submission" date="2016-10" db="EMBL/GenBank/DDBJ databases">
        <authorList>
            <person name="Varghese N."/>
            <person name="Submissions S."/>
        </authorList>
    </citation>
    <scope>NUCLEOTIDE SEQUENCE [LARGE SCALE GENOMIC DNA]</scope>
    <source>
        <strain evidence="10">JCM 21621</strain>
    </source>
</reference>
<dbReference type="SUPFAM" id="SSF53822">
    <property type="entry name" value="Periplasmic binding protein-like I"/>
    <property type="match status" value="1"/>
</dbReference>
<keyword evidence="5 6" id="KW-0408">Iron</keyword>
<feature type="domain" description="Cytochrome c" evidence="8">
    <location>
        <begin position="26"/>
        <end position="153"/>
    </location>
</feature>
<dbReference type="EMBL" id="FNIJ01000001">
    <property type="protein sequence ID" value="SDN16424.1"/>
    <property type="molecule type" value="Genomic_DNA"/>
</dbReference>
<evidence type="ECO:0000256" key="2">
    <source>
        <dbReference type="ARBA" id="ARBA00022617"/>
    </source>
</evidence>
<dbReference type="Gene3D" id="1.10.760.10">
    <property type="entry name" value="Cytochrome c-like domain"/>
    <property type="match status" value="1"/>
</dbReference>
<comment type="similarity">
    <text evidence="1">Belongs to the leucine-binding protein family.</text>
</comment>
<dbReference type="Gene3D" id="3.40.50.2300">
    <property type="match status" value="2"/>
</dbReference>
<dbReference type="GO" id="GO:0020037">
    <property type="term" value="F:heme binding"/>
    <property type="evidence" value="ECO:0007669"/>
    <property type="project" value="InterPro"/>
</dbReference>
<organism evidence="9 10">
    <name type="scientific">Pseudomonas jinjuensis</name>
    <dbReference type="NCBI Taxonomy" id="198616"/>
    <lineage>
        <taxon>Bacteria</taxon>
        <taxon>Pseudomonadati</taxon>
        <taxon>Pseudomonadota</taxon>
        <taxon>Gammaproteobacteria</taxon>
        <taxon>Pseudomonadales</taxon>
        <taxon>Pseudomonadaceae</taxon>
        <taxon>Pseudomonas</taxon>
    </lineage>
</organism>
<keyword evidence="4 7" id="KW-0732">Signal</keyword>
<keyword evidence="2 6" id="KW-0349">Heme</keyword>
<dbReference type="InterPro" id="IPR028082">
    <property type="entry name" value="Peripla_BP_I"/>
</dbReference>
<evidence type="ECO:0000256" key="6">
    <source>
        <dbReference type="PROSITE-ProRule" id="PRU00433"/>
    </source>
</evidence>
<dbReference type="Proteomes" id="UP000242957">
    <property type="component" value="Unassembled WGS sequence"/>
</dbReference>
<dbReference type="RefSeq" id="WP_174688558.1">
    <property type="nucleotide sequence ID" value="NZ_FNIJ01000001.1"/>
</dbReference>
<dbReference type="PANTHER" id="PTHR47235:SF1">
    <property type="entry name" value="BLR6548 PROTEIN"/>
    <property type="match status" value="1"/>
</dbReference>
<dbReference type="AlphaFoldDB" id="A0A1G9Z589"/>
<keyword evidence="10" id="KW-1185">Reference proteome</keyword>
<evidence type="ECO:0000256" key="4">
    <source>
        <dbReference type="ARBA" id="ARBA00022729"/>
    </source>
</evidence>